<proteinExistence type="predicted"/>
<keyword evidence="1" id="KW-0175">Coiled coil</keyword>
<gene>
    <name evidence="2" type="ORF">TKK_016115</name>
</gene>
<accession>A0ABD2W703</accession>
<evidence type="ECO:0000313" key="2">
    <source>
        <dbReference type="EMBL" id="KAL3388682.1"/>
    </source>
</evidence>
<dbReference type="Proteomes" id="UP001627154">
    <property type="component" value="Unassembled WGS sequence"/>
</dbReference>
<comment type="caution">
    <text evidence="2">The sequence shown here is derived from an EMBL/GenBank/DDBJ whole genome shotgun (WGS) entry which is preliminary data.</text>
</comment>
<keyword evidence="3" id="KW-1185">Reference proteome</keyword>
<organism evidence="2 3">
    <name type="scientific">Trichogramma kaykai</name>
    <dbReference type="NCBI Taxonomy" id="54128"/>
    <lineage>
        <taxon>Eukaryota</taxon>
        <taxon>Metazoa</taxon>
        <taxon>Ecdysozoa</taxon>
        <taxon>Arthropoda</taxon>
        <taxon>Hexapoda</taxon>
        <taxon>Insecta</taxon>
        <taxon>Pterygota</taxon>
        <taxon>Neoptera</taxon>
        <taxon>Endopterygota</taxon>
        <taxon>Hymenoptera</taxon>
        <taxon>Apocrita</taxon>
        <taxon>Proctotrupomorpha</taxon>
        <taxon>Chalcidoidea</taxon>
        <taxon>Trichogrammatidae</taxon>
        <taxon>Trichogramma</taxon>
    </lineage>
</organism>
<reference evidence="2 3" key="1">
    <citation type="journal article" date="2024" name="bioRxiv">
        <title>A reference genome for Trichogramma kaykai: A tiny desert-dwelling parasitoid wasp with competing sex-ratio distorters.</title>
        <authorList>
            <person name="Culotta J."/>
            <person name="Lindsey A.R."/>
        </authorList>
    </citation>
    <scope>NUCLEOTIDE SEQUENCE [LARGE SCALE GENOMIC DNA]</scope>
    <source>
        <strain evidence="2 3">KSX58</strain>
    </source>
</reference>
<protein>
    <submittedName>
        <fullName evidence="2">Uncharacterized protein</fullName>
    </submittedName>
</protein>
<name>A0ABD2W703_9HYME</name>
<evidence type="ECO:0000313" key="3">
    <source>
        <dbReference type="Proteomes" id="UP001627154"/>
    </source>
</evidence>
<evidence type="ECO:0000256" key="1">
    <source>
        <dbReference type="SAM" id="Coils"/>
    </source>
</evidence>
<dbReference type="EMBL" id="JBJJXI010000128">
    <property type="protein sequence ID" value="KAL3388682.1"/>
    <property type="molecule type" value="Genomic_DNA"/>
</dbReference>
<feature type="coiled-coil region" evidence="1">
    <location>
        <begin position="120"/>
        <end position="147"/>
    </location>
</feature>
<dbReference type="AlphaFoldDB" id="A0ABD2W703"/>
<sequence length="151" mass="17602">MWKTRKQELSFYLKRSSSHLFIHQPRKETADHGNSHWRSCHLSLVGATSTGSVQIRFTVLVFLYFYSRKLPISEEDCTTPAVDTSEPDRVAALVKESVRDFARFMSGKVRRIYDHLFDCLNNVRGCIEDTNDRVDELQQQVRSLEQRIASY</sequence>